<evidence type="ECO:0000313" key="2">
    <source>
        <dbReference type="Proteomes" id="UP000628448"/>
    </source>
</evidence>
<reference evidence="1" key="1">
    <citation type="submission" date="2020-11" db="EMBL/GenBank/DDBJ databases">
        <title>Bacterial whole genome sequence for Panacibacter sp. DH6.</title>
        <authorList>
            <person name="Le V."/>
            <person name="Ko S."/>
            <person name="Ahn C.-Y."/>
            <person name="Oh H.-M."/>
        </authorList>
    </citation>
    <scope>NUCLEOTIDE SEQUENCE</scope>
    <source>
        <strain evidence="1">DH6</strain>
    </source>
</reference>
<keyword evidence="2" id="KW-1185">Reference proteome</keyword>
<name>A0A931GYJ5_9BACT</name>
<organism evidence="1 2">
    <name type="scientific">Panacibacter microcysteis</name>
    <dbReference type="NCBI Taxonomy" id="2793269"/>
    <lineage>
        <taxon>Bacteria</taxon>
        <taxon>Pseudomonadati</taxon>
        <taxon>Bacteroidota</taxon>
        <taxon>Chitinophagia</taxon>
        <taxon>Chitinophagales</taxon>
        <taxon>Chitinophagaceae</taxon>
        <taxon>Panacibacter</taxon>
    </lineage>
</organism>
<gene>
    <name evidence="1" type="ORF">I5907_08810</name>
</gene>
<accession>A0A931GYJ5</accession>
<comment type="caution">
    <text evidence="1">The sequence shown here is derived from an EMBL/GenBank/DDBJ whole genome shotgun (WGS) entry which is preliminary data.</text>
</comment>
<dbReference type="AlphaFoldDB" id="A0A931GYJ5"/>
<dbReference type="EMBL" id="JADWYR010000001">
    <property type="protein sequence ID" value="MBG9376332.1"/>
    <property type="molecule type" value="Genomic_DNA"/>
</dbReference>
<dbReference type="RefSeq" id="WP_196990346.1">
    <property type="nucleotide sequence ID" value="NZ_JADWYR010000001.1"/>
</dbReference>
<sequence length="75" mass="8561">MLKNLKLIHFTITEEWEDYSLKVNEYNATGKLLSSTIQYKIGSGWTNAGSTINTYNASDFLVNRCIYSWNAMSSI</sequence>
<dbReference type="Gene3D" id="2.40.128.720">
    <property type="match status" value="1"/>
</dbReference>
<proteinExistence type="predicted"/>
<dbReference type="Proteomes" id="UP000628448">
    <property type="component" value="Unassembled WGS sequence"/>
</dbReference>
<evidence type="ECO:0000313" key="1">
    <source>
        <dbReference type="EMBL" id="MBG9376332.1"/>
    </source>
</evidence>
<protein>
    <submittedName>
        <fullName evidence="1">Uncharacterized protein</fullName>
    </submittedName>
</protein>